<protein>
    <submittedName>
        <fullName evidence="1">Uncharacterized protein</fullName>
    </submittedName>
</protein>
<accession>A0A368H5A2</accession>
<sequence>MKNEDEVHKLLSRSILLKSAYSFMYSADSYNSLHDQIRHRHGDFEVFDTPSQSFCVKVRPIGRKKGINCMKIAEVIFYCCNNRLRMIVFVAPRATAENLSAKALKSMIK</sequence>
<name>A0A368H5A2_ANCCA</name>
<dbReference type="STRING" id="29170.A0A368H5A2"/>
<dbReference type="Proteomes" id="UP000252519">
    <property type="component" value="Unassembled WGS sequence"/>
</dbReference>
<dbReference type="AlphaFoldDB" id="A0A368H5A2"/>
<evidence type="ECO:0000313" key="1">
    <source>
        <dbReference type="EMBL" id="RCN51776.1"/>
    </source>
</evidence>
<reference evidence="1 2" key="1">
    <citation type="submission" date="2014-10" db="EMBL/GenBank/DDBJ databases">
        <title>Draft genome of the hookworm Ancylostoma caninum.</title>
        <authorList>
            <person name="Mitreva M."/>
        </authorList>
    </citation>
    <scope>NUCLEOTIDE SEQUENCE [LARGE SCALE GENOMIC DNA]</scope>
    <source>
        <strain evidence="1 2">Baltimore</strain>
    </source>
</reference>
<dbReference type="EMBL" id="JOJR01000011">
    <property type="protein sequence ID" value="RCN51776.1"/>
    <property type="molecule type" value="Genomic_DNA"/>
</dbReference>
<keyword evidence="2" id="KW-1185">Reference proteome</keyword>
<dbReference type="OrthoDB" id="296065at2759"/>
<proteinExistence type="predicted"/>
<gene>
    <name evidence="1" type="ORF">ANCCAN_02136</name>
</gene>
<comment type="caution">
    <text evidence="1">The sequence shown here is derived from an EMBL/GenBank/DDBJ whole genome shotgun (WGS) entry which is preliminary data.</text>
</comment>
<evidence type="ECO:0000313" key="2">
    <source>
        <dbReference type="Proteomes" id="UP000252519"/>
    </source>
</evidence>
<organism evidence="1 2">
    <name type="scientific">Ancylostoma caninum</name>
    <name type="common">Dog hookworm</name>
    <dbReference type="NCBI Taxonomy" id="29170"/>
    <lineage>
        <taxon>Eukaryota</taxon>
        <taxon>Metazoa</taxon>
        <taxon>Ecdysozoa</taxon>
        <taxon>Nematoda</taxon>
        <taxon>Chromadorea</taxon>
        <taxon>Rhabditida</taxon>
        <taxon>Rhabditina</taxon>
        <taxon>Rhabditomorpha</taxon>
        <taxon>Strongyloidea</taxon>
        <taxon>Ancylostomatidae</taxon>
        <taxon>Ancylostomatinae</taxon>
        <taxon>Ancylostoma</taxon>
    </lineage>
</organism>